<dbReference type="OrthoDB" id="1916310at2759"/>
<dbReference type="AlphaFoldDB" id="A0A0R1DN40"/>
<keyword evidence="6 9" id="KW-1133">Transmembrane helix</keyword>
<keyword evidence="11" id="KW-1185">Reference proteome</keyword>
<evidence type="ECO:0000256" key="7">
    <source>
        <dbReference type="ARBA" id="ARBA00023128"/>
    </source>
</evidence>
<comment type="similarity">
    <text evidence="3 9">Belongs to the MICOS complex subunit Mic10 family.</text>
</comment>
<reference evidence="10 11" key="2">
    <citation type="journal article" date="2007" name="PLoS Biol.">
        <title>Principles of genome evolution in the Drosophila melanogaster species group.</title>
        <authorList>
            <person name="Ranz J.M."/>
            <person name="Maurin D."/>
            <person name="Chan Y.S."/>
            <person name="von Grotthuss M."/>
            <person name="Hillier L.W."/>
            <person name="Roote J."/>
            <person name="Ashburner M."/>
            <person name="Bergman C.M."/>
        </authorList>
    </citation>
    <scope>NUCLEOTIDE SEQUENCE [LARGE SCALE GENOMIC DNA]</scope>
    <source>
        <strain evidence="11">Tai18E2 / Tucson 14021-0261.01</strain>
    </source>
</reference>
<dbReference type="KEGG" id="dya:Dyak_GE27926"/>
<proteinExistence type="inferred from homology"/>
<evidence type="ECO:0000256" key="6">
    <source>
        <dbReference type="ARBA" id="ARBA00022989"/>
    </source>
</evidence>
<comment type="function">
    <text evidence="1 9">Component of the MICOS complex, a large protein complex of the mitochondrial inner membrane that plays crucial roles in the maintenance of crista junctions, inner membrane architecture, and formation of contact sites to the outer membrane.</text>
</comment>
<dbReference type="InterPro" id="IPR007512">
    <property type="entry name" value="Mic10"/>
</dbReference>
<dbReference type="GO" id="GO:0061617">
    <property type="term" value="C:MICOS complex"/>
    <property type="evidence" value="ECO:0007669"/>
    <property type="project" value="UniProtKB-UniRule"/>
</dbReference>
<dbReference type="Pfam" id="PF04418">
    <property type="entry name" value="DUF543"/>
    <property type="match status" value="1"/>
</dbReference>
<evidence type="ECO:0000256" key="2">
    <source>
        <dbReference type="ARBA" id="ARBA00004434"/>
    </source>
</evidence>
<evidence type="ECO:0000313" key="10">
    <source>
        <dbReference type="EMBL" id="KRJ98751.1"/>
    </source>
</evidence>
<dbReference type="Proteomes" id="UP000002282">
    <property type="component" value="Chromosome 2L"/>
</dbReference>
<comment type="subunit">
    <text evidence="9">Component of the mitochondrial contact site and cristae organizing system (MICOS) complex.</text>
</comment>
<evidence type="ECO:0000256" key="4">
    <source>
        <dbReference type="ARBA" id="ARBA00022692"/>
    </source>
</evidence>
<accession>A0A0R1DN40</accession>
<evidence type="ECO:0000256" key="8">
    <source>
        <dbReference type="ARBA" id="ARBA00023136"/>
    </source>
</evidence>
<keyword evidence="5 9" id="KW-0999">Mitochondrion inner membrane</keyword>
<keyword evidence="8 9" id="KW-0472">Membrane</keyword>
<comment type="caution">
    <text evidence="9">Lacks conserved residue(s) required for the propagation of feature annotation.</text>
</comment>
<protein>
    <recommendedName>
        <fullName evidence="9">MICOS complex subunit MIC10</fullName>
    </recommendedName>
</protein>
<reference evidence="10 11" key="1">
    <citation type="journal article" date="2007" name="Nature">
        <title>Evolution of genes and genomes on the Drosophila phylogeny.</title>
        <authorList>
            <consortium name="Drosophila 12 Genomes Consortium"/>
            <person name="Clark A.G."/>
            <person name="Eisen M.B."/>
            <person name="Smith D.R."/>
            <person name="Bergman C.M."/>
            <person name="Oliver B."/>
            <person name="Markow T.A."/>
            <person name="Kaufman T.C."/>
            <person name="Kellis M."/>
            <person name="Gelbart W."/>
            <person name="Iyer V.N."/>
            <person name="Pollard D.A."/>
            <person name="Sackton T.B."/>
            <person name="Larracuente A.M."/>
            <person name="Singh N.D."/>
            <person name="Abad J.P."/>
            <person name="Abt D.N."/>
            <person name="Adryan B."/>
            <person name="Aguade M."/>
            <person name="Akashi H."/>
            <person name="Anderson W.W."/>
            <person name="Aquadro C.F."/>
            <person name="Ardell D.H."/>
            <person name="Arguello R."/>
            <person name="Artieri C.G."/>
            <person name="Barbash D.A."/>
            <person name="Barker D."/>
            <person name="Barsanti P."/>
            <person name="Batterham P."/>
            <person name="Batzoglou S."/>
            <person name="Begun D."/>
            <person name="Bhutkar A."/>
            <person name="Blanco E."/>
            <person name="Bosak S.A."/>
            <person name="Bradley R.K."/>
            <person name="Brand A.D."/>
            <person name="Brent M.R."/>
            <person name="Brooks A.N."/>
            <person name="Brown R.H."/>
            <person name="Butlin R.K."/>
            <person name="Caggese C."/>
            <person name="Calvi B.R."/>
            <person name="Bernardo de Carvalho A."/>
            <person name="Caspi A."/>
            <person name="Castrezana S."/>
            <person name="Celniker S.E."/>
            <person name="Chang J.L."/>
            <person name="Chapple C."/>
            <person name="Chatterji S."/>
            <person name="Chinwalla A."/>
            <person name="Civetta A."/>
            <person name="Clifton S.W."/>
            <person name="Comeron J.M."/>
            <person name="Costello J.C."/>
            <person name="Coyne J.A."/>
            <person name="Daub J."/>
            <person name="David R.G."/>
            <person name="Delcher A.L."/>
            <person name="Delehaunty K."/>
            <person name="Do C.B."/>
            <person name="Ebling H."/>
            <person name="Edwards K."/>
            <person name="Eickbush T."/>
            <person name="Evans J.D."/>
            <person name="Filipski A."/>
            <person name="Findeiss S."/>
            <person name="Freyhult E."/>
            <person name="Fulton L."/>
            <person name="Fulton R."/>
            <person name="Garcia A.C."/>
            <person name="Gardiner A."/>
            <person name="Garfield D.A."/>
            <person name="Garvin B.E."/>
            <person name="Gibson G."/>
            <person name="Gilbert D."/>
            <person name="Gnerre S."/>
            <person name="Godfrey J."/>
            <person name="Good R."/>
            <person name="Gotea V."/>
            <person name="Gravely B."/>
            <person name="Greenberg A.J."/>
            <person name="Griffiths-Jones S."/>
            <person name="Gross S."/>
            <person name="Guigo R."/>
            <person name="Gustafson E.A."/>
            <person name="Haerty W."/>
            <person name="Hahn M.W."/>
            <person name="Halligan D.L."/>
            <person name="Halpern A.L."/>
            <person name="Halter G.M."/>
            <person name="Han M.V."/>
            <person name="Heger A."/>
            <person name="Hillier L."/>
            <person name="Hinrichs A.S."/>
            <person name="Holmes I."/>
            <person name="Hoskins R.A."/>
            <person name="Hubisz M.J."/>
            <person name="Hultmark D."/>
            <person name="Huntley M.A."/>
            <person name="Jaffe D.B."/>
            <person name="Jagadeeshan S."/>
            <person name="Jeck W.R."/>
            <person name="Johnson J."/>
            <person name="Jones C.D."/>
            <person name="Jordan W.C."/>
            <person name="Karpen G.H."/>
            <person name="Kataoka E."/>
            <person name="Keightley P.D."/>
            <person name="Kheradpour P."/>
            <person name="Kirkness E.F."/>
            <person name="Koerich L.B."/>
            <person name="Kristiansen K."/>
            <person name="Kudrna D."/>
            <person name="Kulathinal R.J."/>
            <person name="Kumar S."/>
            <person name="Kwok R."/>
            <person name="Lander E."/>
            <person name="Langley C.H."/>
            <person name="Lapoint R."/>
            <person name="Lazzaro B.P."/>
            <person name="Lee S.J."/>
            <person name="Levesque L."/>
            <person name="Li R."/>
            <person name="Lin C.F."/>
            <person name="Lin M.F."/>
            <person name="Lindblad-Toh K."/>
            <person name="Llopart A."/>
            <person name="Long M."/>
            <person name="Low L."/>
            <person name="Lozovsky E."/>
            <person name="Lu J."/>
            <person name="Luo M."/>
            <person name="Machado C.A."/>
            <person name="Makalowski W."/>
            <person name="Marzo M."/>
            <person name="Matsuda M."/>
            <person name="Matzkin L."/>
            <person name="McAllister B."/>
            <person name="McBride C.S."/>
            <person name="McKernan B."/>
            <person name="McKernan K."/>
            <person name="Mendez-Lago M."/>
            <person name="Minx P."/>
            <person name="Mollenhauer M.U."/>
            <person name="Montooth K."/>
            <person name="Mount S.M."/>
            <person name="Mu X."/>
            <person name="Myers E."/>
            <person name="Negre B."/>
            <person name="Newfeld S."/>
            <person name="Nielsen R."/>
            <person name="Noor M.A."/>
            <person name="O'Grady P."/>
            <person name="Pachter L."/>
            <person name="Papaceit M."/>
            <person name="Parisi M.J."/>
            <person name="Parisi M."/>
            <person name="Parts L."/>
            <person name="Pedersen J.S."/>
            <person name="Pesole G."/>
            <person name="Phillippy A.M."/>
            <person name="Ponting C.P."/>
            <person name="Pop M."/>
            <person name="Porcelli D."/>
            <person name="Powell J.R."/>
            <person name="Prohaska S."/>
            <person name="Pruitt K."/>
            <person name="Puig M."/>
            <person name="Quesneville H."/>
            <person name="Ram K.R."/>
            <person name="Rand D."/>
            <person name="Rasmussen M.D."/>
            <person name="Reed L.K."/>
            <person name="Reenan R."/>
            <person name="Reily A."/>
            <person name="Remington K.A."/>
            <person name="Rieger T.T."/>
            <person name="Ritchie M.G."/>
            <person name="Robin C."/>
            <person name="Rogers Y.H."/>
            <person name="Rohde C."/>
            <person name="Rozas J."/>
            <person name="Rubenfield M.J."/>
            <person name="Ruiz A."/>
            <person name="Russo S."/>
            <person name="Salzberg S.L."/>
            <person name="Sanchez-Gracia A."/>
            <person name="Saranga D.J."/>
            <person name="Sato H."/>
            <person name="Schaeffer S.W."/>
            <person name="Schatz M.C."/>
            <person name="Schlenke T."/>
            <person name="Schwartz R."/>
            <person name="Segarra C."/>
            <person name="Singh R.S."/>
            <person name="Sirot L."/>
            <person name="Sirota M."/>
            <person name="Sisneros N.B."/>
            <person name="Smith C.D."/>
            <person name="Smith T.F."/>
            <person name="Spieth J."/>
            <person name="Stage D.E."/>
            <person name="Stark A."/>
            <person name="Stephan W."/>
            <person name="Strausberg R.L."/>
            <person name="Strempel S."/>
            <person name="Sturgill D."/>
            <person name="Sutton G."/>
            <person name="Sutton G.G."/>
            <person name="Tao W."/>
            <person name="Teichmann S."/>
            <person name="Tobari Y.N."/>
            <person name="Tomimura Y."/>
            <person name="Tsolas J.M."/>
            <person name="Valente V.L."/>
            <person name="Venter E."/>
            <person name="Venter J.C."/>
            <person name="Vicario S."/>
            <person name="Vieira F.G."/>
            <person name="Vilella A.J."/>
            <person name="Villasante A."/>
            <person name="Walenz B."/>
            <person name="Wang J."/>
            <person name="Wasserman M."/>
            <person name="Watts T."/>
            <person name="Wilson D."/>
            <person name="Wilson R.K."/>
            <person name="Wing R.A."/>
            <person name="Wolfner M.F."/>
            <person name="Wong A."/>
            <person name="Wong G.K."/>
            <person name="Wu C.I."/>
            <person name="Wu G."/>
            <person name="Yamamoto D."/>
            <person name="Yang H.P."/>
            <person name="Yang S.P."/>
            <person name="Yorke J.A."/>
            <person name="Yoshida K."/>
            <person name="Zdobnov E."/>
            <person name="Zhang P."/>
            <person name="Zhang Y."/>
            <person name="Zimin A.V."/>
            <person name="Baldwin J."/>
            <person name="Abdouelleil A."/>
            <person name="Abdulkadir J."/>
            <person name="Abebe A."/>
            <person name="Abera B."/>
            <person name="Abreu J."/>
            <person name="Acer S.C."/>
            <person name="Aftuck L."/>
            <person name="Alexander A."/>
            <person name="An P."/>
            <person name="Anderson E."/>
            <person name="Anderson S."/>
            <person name="Arachi H."/>
            <person name="Azer M."/>
            <person name="Bachantsang P."/>
            <person name="Barry A."/>
            <person name="Bayul T."/>
            <person name="Berlin A."/>
            <person name="Bessette D."/>
            <person name="Bloom T."/>
            <person name="Blye J."/>
            <person name="Boguslavskiy L."/>
            <person name="Bonnet C."/>
            <person name="Boukhgalter B."/>
            <person name="Bourzgui I."/>
            <person name="Brown A."/>
            <person name="Cahill P."/>
            <person name="Channer S."/>
            <person name="Cheshatsang Y."/>
            <person name="Chuda L."/>
            <person name="Citroen M."/>
            <person name="Collymore A."/>
            <person name="Cooke P."/>
            <person name="Costello M."/>
            <person name="D'Aco K."/>
            <person name="Daza R."/>
            <person name="De Haan G."/>
            <person name="DeGray S."/>
            <person name="DeMaso C."/>
            <person name="Dhargay N."/>
            <person name="Dooley K."/>
            <person name="Dooley E."/>
            <person name="Doricent M."/>
            <person name="Dorje P."/>
            <person name="Dorjee K."/>
            <person name="Dupes A."/>
            <person name="Elong R."/>
            <person name="Falk J."/>
            <person name="Farina A."/>
            <person name="Faro S."/>
            <person name="Ferguson D."/>
            <person name="Fisher S."/>
            <person name="Foley C.D."/>
            <person name="Franke A."/>
            <person name="Friedrich D."/>
            <person name="Gadbois L."/>
            <person name="Gearin G."/>
            <person name="Gearin C.R."/>
            <person name="Giannoukos G."/>
            <person name="Goode T."/>
            <person name="Graham J."/>
            <person name="Grandbois E."/>
            <person name="Grewal S."/>
            <person name="Gyaltsen K."/>
            <person name="Hafez N."/>
            <person name="Hagos B."/>
            <person name="Hall J."/>
            <person name="Henson C."/>
            <person name="Hollinger A."/>
            <person name="Honan T."/>
            <person name="Huard M.D."/>
            <person name="Hughes L."/>
            <person name="Hurhula B."/>
            <person name="Husby M.E."/>
            <person name="Kamat A."/>
            <person name="Kanga B."/>
            <person name="Kashin S."/>
            <person name="Khazanovich D."/>
            <person name="Kisner P."/>
            <person name="Lance K."/>
            <person name="Lara M."/>
            <person name="Lee W."/>
            <person name="Lennon N."/>
            <person name="Letendre F."/>
            <person name="LeVine R."/>
            <person name="Lipovsky A."/>
            <person name="Liu X."/>
            <person name="Liu J."/>
            <person name="Liu S."/>
            <person name="Lokyitsang T."/>
            <person name="Lokyitsang Y."/>
            <person name="Lubonja R."/>
            <person name="Lui A."/>
            <person name="MacDonald P."/>
            <person name="Magnisalis V."/>
            <person name="Maru K."/>
            <person name="Matthews C."/>
            <person name="McCusker W."/>
            <person name="McDonough S."/>
            <person name="Mehta T."/>
            <person name="Meldrim J."/>
            <person name="Meneus L."/>
            <person name="Mihai O."/>
            <person name="Mihalev A."/>
            <person name="Mihova T."/>
            <person name="Mittelman R."/>
            <person name="Mlenga V."/>
            <person name="Montmayeur A."/>
            <person name="Mulrain L."/>
            <person name="Navidi A."/>
            <person name="Naylor J."/>
            <person name="Negash T."/>
            <person name="Nguyen T."/>
            <person name="Nguyen N."/>
            <person name="Nicol R."/>
            <person name="Norbu C."/>
            <person name="Norbu N."/>
            <person name="Novod N."/>
            <person name="O'Neill B."/>
            <person name="Osman S."/>
            <person name="Markiewicz E."/>
            <person name="Oyono O.L."/>
            <person name="Patti C."/>
            <person name="Phunkhang P."/>
            <person name="Pierre F."/>
            <person name="Priest M."/>
            <person name="Raghuraman S."/>
            <person name="Rege F."/>
            <person name="Reyes R."/>
            <person name="Rise C."/>
            <person name="Rogov P."/>
            <person name="Ross K."/>
            <person name="Ryan E."/>
            <person name="Settipalli S."/>
            <person name="Shea T."/>
            <person name="Sherpa N."/>
            <person name="Shi L."/>
            <person name="Shih D."/>
            <person name="Sparrow T."/>
            <person name="Spaulding J."/>
            <person name="Stalker J."/>
            <person name="Stange-Thomann N."/>
            <person name="Stavropoulos S."/>
            <person name="Stone C."/>
            <person name="Strader C."/>
            <person name="Tesfaye S."/>
            <person name="Thomson T."/>
            <person name="Thoulutsang Y."/>
            <person name="Thoulutsang D."/>
            <person name="Topham K."/>
            <person name="Topping I."/>
            <person name="Tsamla T."/>
            <person name="Vassiliev H."/>
            <person name="Vo A."/>
            <person name="Wangchuk T."/>
            <person name="Wangdi T."/>
            <person name="Weiand M."/>
            <person name="Wilkinson J."/>
            <person name="Wilson A."/>
            <person name="Yadav S."/>
            <person name="Young G."/>
            <person name="Yu Q."/>
            <person name="Zembek L."/>
            <person name="Zhong D."/>
            <person name="Zimmer A."/>
            <person name="Zwirko Z."/>
            <person name="Jaffe D.B."/>
            <person name="Alvarez P."/>
            <person name="Brockman W."/>
            <person name="Butler J."/>
            <person name="Chin C."/>
            <person name="Gnerre S."/>
            <person name="Grabherr M."/>
            <person name="Kleber M."/>
            <person name="Mauceli E."/>
            <person name="MacCallum I."/>
        </authorList>
    </citation>
    <scope>NUCLEOTIDE SEQUENCE [LARGE SCALE GENOMIC DNA]</scope>
    <source>
        <strain evidence="11">Tai18E2 / Tucson 14021-0261.01</strain>
    </source>
</reference>
<evidence type="ECO:0000256" key="3">
    <source>
        <dbReference type="ARBA" id="ARBA00006792"/>
    </source>
</evidence>
<evidence type="ECO:0000256" key="5">
    <source>
        <dbReference type="ARBA" id="ARBA00022792"/>
    </source>
</evidence>
<name>A0A0R1DN40_DROYA</name>
<gene>
    <name evidence="10" type="primary">Dyak\GE27926</name>
    <name evidence="10" type="synonym">GE27926</name>
    <name evidence="10" type="ORF">Dyak_GE27926</name>
</gene>
<dbReference type="PANTHER" id="PTHR21304">
    <property type="entry name" value="MICOS COMPLEX SUBUNIT MIC10"/>
    <property type="match status" value="1"/>
</dbReference>
<feature type="transmembrane region" description="Helical" evidence="9">
    <location>
        <begin position="47"/>
        <end position="64"/>
    </location>
</feature>
<evidence type="ECO:0000256" key="1">
    <source>
        <dbReference type="ARBA" id="ARBA00002689"/>
    </source>
</evidence>
<organism evidence="10 11">
    <name type="scientific">Drosophila yakuba</name>
    <name type="common">Fruit fly</name>
    <dbReference type="NCBI Taxonomy" id="7245"/>
    <lineage>
        <taxon>Eukaryota</taxon>
        <taxon>Metazoa</taxon>
        <taxon>Ecdysozoa</taxon>
        <taxon>Arthropoda</taxon>
        <taxon>Hexapoda</taxon>
        <taxon>Insecta</taxon>
        <taxon>Pterygota</taxon>
        <taxon>Neoptera</taxon>
        <taxon>Endopterygota</taxon>
        <taxon>Diptera</taxon>
        <taxon>Brachycera</taxon>
        <taxon>Muscomorpha</taxon>
        <taxon>Ephydroidea</taxon>
        <taxon>Drosophilidae</taxon>
        <taxon>Drosophila</taxon>
        <taxon>Sophophora</taxon>
    </lineage>
</organism>
<dbReference type="PANTHER" id="PTHR21304:SF0">
    <property type="entry name" value="MICOS COMPLEX SUBUNIT MIC10"/>
    <property type="match status" value="1"/>
</dbReference>
<sequence length="72" mass="7788">MSSHNNIIDEQIGKKLDHCVSDILMKGCGGAIVGCAVSLTILKRRAWPVWLGAGFGIGVAYRTCERDINSLK</sequence>
<comment type="subcellular location">
    <subcellularLocation>
        <location evidence="2 9">Mitochondrion inner membrane</location>
        <topology evidence="2 9">Single-pass membrane protein</topology>
    </subcellularLocation>
</comment>
<evidence type="ECO:0000313" key="11">
    <source>
        <dbReference type="Proteomes" id="UP000002282"/>
    </source>
</evidence>
<dbReference type="EMBL" id="CM000157">
    <property type="protein sequence ID" value="KRJ98751.1"/>
    <property type="molecule type" value="Genomic_DNA"/>
</dbReference>
<feature type="transmembrane region" description="Helical" evidence="9">
    <location>
        <begin position="23"/>
        <end position="41"/>
    </location>
</feature>
<evidence type="ECO:0000256" key="9">
    <source>
        <dbReference type="RuleBase" id="RU363011"/>
    </source>
</evidence>
<keyword evidence="7 9" id="KW-0496">Mitochondrion</keyword>
<keyword evidence="4 9" id="KW-0812">Transmembrane</keyword>